<evidence type="ECO:0000313" key="5">
    <source>
        <dbReference type="EMBL" id="SCU93201.1"/>
    </source>
</evidence>
<dbReference type="InterPro" id="IPR015943">
    <property type="entry name" value="WD40/YVTN_repeat-like_dom_sf"/>
</dbReference>
<sequence>MAPVNGNEPTSQTKSDSNGKAAQEALNSVTSKDDTQVVRGRPRRIASKRASQLFANMIDPSVAQVDDDEEFRPEPEDTRGDADAEAEKDEENDVELIAEEVSEIANLNETLSPADRVSSLRRKQEPHQITLDAKKPKKTPGKRGRKPKKSVKLEEDIKALTPTSQLDSKRKLVRGLKDLTAARDKIERIYGLDEKKLLGLAKVKEGFEGGPFDFSIENVQPESKYYIDFAPPWKKNNPAGSLRLQKLQMRPLDREDADKFFPKRNEQLNVVLQDTEVEMKTEDKVNFPLFSNGPRPGFLYNTGCLVTDMAWHRKDNDTFLALSLSKFWEDASDPHLGFFSPEIHESSIEIFKVDPASFSFTKVHTILHRFGDSWNLKWHSGYNKPGVLGLLGAVCQDGSVKFWDIKISEDAQILMYENASITISIPEARISCYDYLSDSTIVCGFHNGYMSEFELNSPSRPSFYYKMHDSYVLSIATGYSEYEDTCICTLSVDGYVYAYNRKDVRGSKCTVSRARGGNNTPLVYSPLVYCMTLSDGVNSVKSFPPRAIFATHQICQHDNTVSSLASSHVHPFLLSGSANGSLVIDNLVRRLLTGIKNNNTVHKSARLWQWNFSVKDEKFRLNPNYEVQRFSVNEVSKVNIDPQGININCVKWCEHFETGKLYSFVNNAGLLVVTELG</sequence>
<feature type="compositionally biased region" description="Acidic residues" evidence="4">
    <location>
        <begin position="83"/>
        <end position="93"/>
    </location>
</feature>
<organism evidence="5 6">
    <name type="scientific">Lachancea mirantina</name>
    <dbReference type="NCBI Taxonomy" id="1230905"/>
    <lineage>
        <taxon>Eukaryota</taxon>
        <taxon>Fungi</taxon>
        <taxon>Dikarya</taxon>
        <taxon>Ascomycota</taxon>
        <taxon>Saccharomycotina</taxon>
        <taxon>Saccharomycetes</taxon>
        <taxon>Saccharomycetales</taxon>
        <taxon>Saccharomycetaceae</taxon>
        <taxon>Lachancea</taxon>
    </lineage>
</organism>
<keyword evidence="6" id="KW-1185">Reference proteome</keyword>
<comment type="subcellular location">
    <subcellularLocation>
        <location evidence="1">Nucleus</location>
    </subcellularLocation>
</comment>
<dbReference type="OrthoDB" id="4703at2759"/>
<feature type="region of interest" description="Disordered" evidence="4">
    <location>
        <begin position="107"/>
        <end position="151"/>
    </location>
</feature>
<dbReference type="GO" id="GO:0006383">
    <property type="term" value="P:transcription by RNA polymerase III"/>
    <property type="evidence" value="ECO:0007669"/>
    <property type="project" value="TreeGrafter"/>
</dbReference>
<dbReference type="EMBL" id="LT598465">
    <property type="protein sequence ID" value="SCU93201.1"/>
    <property type="molecule type" value="Genomic_DNA"/>
</dbReference>
<gene>
    <name evidence="5" type="ORF">LAMI_0E13564G</name>
</gene>
<evidence type="ECO:0000256" key="4">
    <source>
        <dbReference type="SAM" id="MobiDB-lite"/>
    </source>
</evidence>
<evidence type="ECO:0000256" key="2">
    <source>
        <dbReference type="ARBA" id="ARBA00023163"/>
    </source>
</evidence>
<name>A0A1G4JQV6_9SACH</name>
<feature type="compositionally biased region" description="Basic residues" evidence="4">
    <location>
        <begin position="135"/>
        <end position="150"/>
    </location>
</feature>
<feature type="compositionally biased region" description="Basic and acidic residues" evidence="4">
    <location>
        <begin position="72"/>
        <end position="82"/>
    </location>
</feature>
<dbReference type="SUPFAM" id="SSF50978">
    <property type="entry name" value="WD40 repeat-like"/>
    <property type="match status" value="1"/>
</dbReference>
<dbReference type="GO" id="GO:0005634">
    <property type="term" value="C:nucleus"/>
    <property type="evidence" value="ECO:0007669"/>
    <property type="project" value="UniProtKB-SubCell"/>
</dbReference>
<evidence type="ECO:0000313" key="6">
    <source>
        <dbReference type="Proteomes" id="UP000191024"/>
    </source>
</evidence>
<accession>A0A1G4JQV6</accession>
<dbReference type="Proteomes" id="UP000191024">
    <property type="component" value="Chromosome E"/>
</dbReference>
<keyword evidence="2" id="KW-0804">Transcription</keyword>
<feature type="region of interest" description="Disordered" evidence="4">
    <location>
        <begin position="1"/>
        <end position="93"/>
    </location>
</feature>
<dbReference type="PANTHER" id="PTHR15052">
    <property type="entry name" value="RNA POLYMERASE III TRANSCRIPTION INITIATION FACTOR COMPLEX SUBUNIT"/>
    <property type="match status" value="1"/>
</dbReference>
<dbReference type="PANTHER" id="PTHR15052:SF2">
    <property type="entry name" value="GENERAL TRANSCRIPTION FACTOR 3C POLYPEPTIDE 2"/>
    <property type="match status" value="1"/>
</dbReference>
<dbReference type="GO" id="GO:0000127">
    <property type="term" value="C:transcription factor TFIIIC complex"/>
    <property type="evidence" value="ECO:0007669"/>
    <property type="project" value="TreeGrafter"/>
</dbReference>
<dbReference type="STRING" id="1230905.A0A1G4JQV6"/>
<dbReference type="AlphaFoldDB" id="A0A1G4JQV6"/>
<evidence type="ECO:0000256" key="1">
    <source>
        <dbReference type="ARBA" id="ARBA00004123"/>
    </source>
</evidence>
<protein>
    <submittedName>
        <fullName evidence="5">LAMI_0E13564g1_1</fullName>
    </submittedName>
</protein>
<proteinExistence type="predicted"/>
<feature type="compositionally biased region" description="Polar residues" evidence="4">
    <location>
        <begin position="7"/>
        <end position="30"/>
    </location>
</feature>
<dbReference type="InterPro" id="IPR052416">
    <property type="entry name" value="GTF3C_component"/>
</dbReference>
<dbReference type="Gene3D" id="2.130.10.10">
    <property type="entry name" value="YVTN repeat-like/Quinoprotein amine dehydrogenase"/>
    <property type="match status" value="1"/>
</dbReference>
<evidence type="ECO:0000256" key="3">
    <source>
        <dbReference type="ARBA" id="ARBA00023242"/>
    </source>
</evidence>
<dbReference type="InterPro" id="IPR036322">
    <property type="entry name" value="WD40_repeat_dom_sf"/>
</dbReference>
<reference evidence="5 6" key="1">
    <citation type="submission" date="2016-03" db="EMBL/GenBank/DDBJ databases">
        <authorList>
            <person name="Devillers H."/>
        </authorList>
    </citation>
    <scope>NUCLEOTIDE SEQUENCE [LARGE SCALE GENOMIC DNA]</scope>
    <source>
        <strain evidence="5">CBS 11717</strain>
    </source>
</reference>
<keyword evidence="3" id="KW-0539">Nucleus</keyword>